<evidence type="ECO:0000313" key="3">
    <source>
        <dbReference type="Proteomes" id="UP000298493"/>
    </source>
</evidence>
<dbReference type="OrthoDB" id="10652980at2759"/>
<feature type="compositionally biased region" description="Polar residues" evidence="1">
    <location>
        <begin position="84"/>
        <end position="94"/>
    </location>
</feature>
<gene>
    <name evidence="2" type="ORF">E6O75_ATG03812</name>
</gene>
<proteinExistence type="predicted"/>
<feature type="compositionally biased region" description="Basic and acidic residues" evidence="1">
    <location>
        <begin position="36"/>
        <end position="48"/>
    </location>
</feature>
<sequence>MKSMTPFRKKEPFFRKLRRKFTRGEKPAPPQNSNGETKRMEQPLKDLKIANSTDSQNSAAASESVFSQESARKSDSLTDFKASPNVSKNSLPGSEICTLSETEAASRINQAHGQSQTGTTMKTGGTQFQIRADGATKIDHVQASESDYDDVVADTKTGRVDVDEPQKLETKAEKFASKVIQEALKCDPSFAGKTALKNATEKEHDIERILGPAVAKWHIDFKPKNPNQKSERYEIRLHPKGQTTPSETLPSGIVIFPSGTASRSGGPGRNGSSSSRPSWTVKSRKK</sequence>
<name>A0A4Z1PEM6_9PEZI</name>
<evidence type="ECO:0000256" key="1">
    <source>
        <dbReference type="SAM" id="MobiDB-lite"/>
    </source>
</evidence>
<dbReference type="EMBL" id="SNSC02000003">
    <property type="protein sequence ID" value="TID25949.1"/>
    <property type="molecule type" value="Genomic_DNA"/>
</dbReference>
<feature type="region of interest" description="Disordered" evidence="1">
    <location>
        <begin position="1"/>
        <end position="94"/>
    </location>
</feature>
<comment type="caution">
    <text evidence="2">The sequence shown here is derived from an EMBL/GenBank/DDBJ whole genome shotgun (WGS) entry which is preliminary data.</text>
</comment>
<accession>A0A4Z1PEM6</accession>
<evidence type="ECO:0000313" key="2">
    <source>
        <dbReference type="EMBL" id="TID25949.1"/>
    </source>
</evidence>
<keyword evidence="3" id="KW-1185">Reference proteome</keyword>
<feature type="compositionally biased region" description="Polar residues" evidence="1">
    <location>
        <begin position="50"/>
        <end position="69"/>
    </location>
</feature>
<dbReference type="AlphaFoldDB" id="A0A4Z1PEM6"/>
<reference evidence="2 3" key="1">
    <citation type="submission" date="2019-04" db="EMBL/GenBank/DDBJ databases">
        <title>High contiguity whole genome sequence and gene annotation resource for two Venturia nashicola isolates.</title>
        <authorList>
            <person name="Prokchorchik M."/>
            <person name="Won K."/>
            <person name="Lee Y."/>
            <person name="Choi E.D."/>
            <person name="Segonzac C."/>
            <person name="Sohn K.H."/>
        </authorList>
    </citation>
    <scope>NUCLEOTIDE SEQUENCE [LARGE SCALE GENOMIC DNA]</scope>
    <source>
        <strain evidence="2 3">PRI2</strain>
    </source>
</reference>
<feature type="region of interest" description="Disordered" evidence="1">
    <location>
        <begin position="237"/>
        <end position="286"/>
    </location>
</feature>
<protein>
    <submittedName>
        <fullName evidence="2">Uncharacterized protein</fullName>
    </submittedName>
</protein>
<dbReference type="Proteomes" id="UP000298493">
    <property type="component" value="Unassembled WGS sequence"/>
</dbReference>
<organism evidence="2 3">
    <name type="scientific">Venturia nashicola</name>
    <dbReference type="NCBI Taxonomy" id="86259"/>
    <lineage>
        <taxon>Eukaryota</taxon>
        <taxon>Fungi</taxon>
        <taxon>Dikarya</taxon>
        <taxon>Ascomycota</taxon>
        <taxon>Pezizomycotina</taxon>
        <taxon>Dothideomycetes</taxon>
        <taxon>Pleosporomycetidae</taxon>
        <taxon>Venturiales</taxon>
        <taxon>Venturiaceae</taxon>
        <taxon>Venturia</taxon>
    </lineage>
</organism>